<dbReference type="SUPFAM" id="SSF53067">
    <property type="entry name" value="Actin-like ATPase domain"/>
    <property type="match status" value="1"/>
</dbReference>
<evidence type="ECO:0000256" key="1">
    <source>
        <dbReference type="ARBA" id="ARBA00022741"/>
    </source>
</evidence>
<evidence type="ECO:0008006" key="5">
    <source>
        <dbReference type="Google" id="ProtNLM"/>
    </source>
</evidence>
<evidence type="ECO:0000256" key="2">
    <source>
        <dbReference type="ARBA" id="ARBA00022840"/>
    </source>
</evidence>
<dbReference type="AlphaFoldDB" id="A0AAD5SXK6"/>
<keyword evidence="4" id="KW-1185">Reference proteome</keyword>
<proteinExistence type="predicted"/>
<evidence type="ECO:0000313" key="4">
    <source>
        <dbReference type="Proteomes" id="UP001211907"/>
    </source>
</evidence>
<dbReference type="Proteomes" id="UP001211907">
    <property type="component" value="Unassembled WGS sequence"/>
</dbReference>
<dbReference type="InterPro" id="IPR013126">
    <property type="entry name" value="Hsp_70_fam"/>
</dbReference>
<protein>
    <recommendedName>
        <fullName evidence="5">Heat shock protein 70</fullName>
    </recommendedName>
</protein>
<reference evidence="3" key="1">
    <citation type="submission" date="2020-05" db="EMBL/GenBank/DDBJ databases">
        <title>Phylogenomic resolution of chytrid fungi.</title>
        <authorList>
            <person name="Stajich J.E."/>
            <person name="Amses K."/>
            <person name="Simmons R."/>
            <person name="Seto K."/>
            <person name="Myers J."/>
            <person name="Bonds A."/>
            <person name="Quandt C.A."/>
            <person name="Barry K."/>
            <person name="Liu P."/>
            <person name="Grigoriev I."/>
            <person name="Longcore J.E."/>
            <person name="James T.Y."/>
        </authorList>
    </citation>
    <scope>NUCLEOTIDE SEQUENCE</scope>
    <source>
        <strain evidence="3">JEL0513</strain>
    </source>
</reference>
<keyword evidence="1" id="KW-0547">Nucleotide-binding</keyword>
<gene>
    <name evidence="3" type="ORF">HK100_000921</name>
</gene>
<dbReference type="Pfam" id="PF00012">
    <property type="entry name" value="HSP70"/>
    <property type="match status" value="1"/>
</dbReference>
<dbReference type="EMBL" id="JADGJH010001195">
    <property type="protein sequence ID" value="KAJ3116947.1"/>
    <property type="molecule type" value="Genomic_DNA"/>
</dbReference>
<evidence type="ECO:0000313" key="3">
    <source>
        <dbReference type="EMBL" id="KAJ3116947.1"/>
    </source>
</evidence>
<dbReference type="Gene3D" id="3.30.420.40">
    <property type="match status" value="2"/>
</dbReference>
<accession>A0AAD5SXK6</accession>
<organism evidence="3 4">
    <name type="scientific">Physocladia obscura</name>
    <dbReference type="NCBI Taxonomy" id="109957"/>
    <lineage>
        <taxon>Eukaryota</taxon>
        <taxon>Fungi</taxon>
        <taxon>Fungi incertae sedis</taxon>
        <taxon>Chytridiomycota</taxon>
        <taxon>Chytridiomycota incertae sedis</taxon>
        <taxon>Chytridiomycetes</taxon>
        <taxon>Chytridiales</taxon>
        <taxon>Chytriomycetaceae</taxon>
        <taxon>Physocladia</taxon>
    </lineage>
</organism>
<name>A0AAD5SXK6_9FUNG</name>
<dbReference type="Gene3D" id="3.90.640.10">
    <property type="entry name" value="Actin, Chain A, domain 4"/>
    <property type="match status" value="1"/>
</dbReference>
<sequence>MLAFVIDGLKRDIQEFWGVESLSSVCNNFSYLALVLPTGLHHTGLEVIKSIFVETGLEIKGVVKNGVAATMAYNINTKDIVIYDLGATNFDAFVDNVDDFGNHNILSHKSNTNLGGNNFIQQIITHFLNSFQKTMGRSCGLVPKSKQRLETAVTVAMNQLNIEPVTTIALPEICSNGGRRRSTEKTVWACQSKI</sequence>
<comment type="caution">
    <text evidence="3">The sequence shown here is derived from an EMBL/GenBank/DDBJ whole genome shotgun (WGS) entry which is preliminary data.</text>
</comment>
<dbReference type="GO" id="GO:0005524">
    <property type="term" value="F:ATP binding"/>
    <property type="evidence" value="ECO:0007669"/>
    <property type="project" value="UniProtKB-KW"/>
</dbReference>
<dbReference type="PANTHER" id="PTHR19375">
    <property type="entry name" value="HEAT SHOCK PROTEIN 70KDA"/>
    <property type="match status" value="1"/>
</dbReference>
<dbReference type="InterPro" id="IPR043129">
    <property type="entry name" value="ATPase_NBD"/>
</dbReference>
<dbReference type="GO" id="GO:0140662">
    <property type="term" value="F:ATP-dependent protein folding chaperone"/>
    <property type="evidence" value="ECO:0007669"/>
    <property type="project" value="InterPro"/>
</dbReference>
<keyword evidence="2" id="KW-0067">ATP-binding</keyword>